<dbReference type="PANTHER" id="PTHR19303:SF73">
    <property type="entry name" value="PROTEIN PDC2"/>
    <property type="match status" value="1"/>
</dbReference>
<organism evidence="2 3">
    <name type="scientific">Dryococelus australis</name>
    <dbReference type="NCBI Taxonomy" id="614101"/>
    <lineage>
        <taxon>Eukaryota</taxon>
        <taxon>Metazoa</taxon>
        <taxon>Ecdysozoa</taxon>
        <taxon>Arthropoda</taxon>
        <taxon>Hexapoda</taxon>
        <taxon>Insecta</taxon>
        <taxon>Pterygota</taxon>
        <taxon>Neoptera</taxon>
        <taxon>Polyneoptera</taxon>
        <taxon>Phasmatodea</taxon>
        <taxon>Verophasmatodea</taxon>
        <taxon>Anareolatae</taxon>
        <taxon>Phasmatidae</taxon>
        <taxon>Eurycanthinae</taxon>
        <taxon>Dryococelus</taxon>
    </lineage>
</organism>
<dbReference type="InterPro" id="IPR004875">
    <property type="entry name" value="DDE_SF_endonuclease_dom"/>
</dbReference>
<evidence type="ECO:0000259" key="1">
    <source>
        <dbReference type="Pfam" id="PF03184"/>
    </source>
</evidence>
<dbReference type="InterPro" id="IPR050863">
    <property type="entry name" value="CenT-Element_Derived"/>
</dbReference>
<dbReference type="PANTHER" id="PTHR19303">
    <property type="entry name" value="TRANSPOSON"/>
    <property type="match status" value="1"/>
</dbReference>
<gene>
    <name evidence="2" type="ORF">PR048_028902</name>
</gene>
<protein>
    <recommendedName>
        <fullName evidence="1">DDE-1 domain-containing protein</fullName>
    </recommendedName>
</protein>
<dbReference type="Proteomes" id="UP001159363">
    <property type="component" value="Chromosome 12"/>
</dbReference>
<reference evidence="2 3" key="1">
    <citation type="submission" date="2023-02" db="EMBL/GenBank/DDBJ databases">
        <title>LHISI_Scaffold_Assembly.</title>
        <authorList>
            <person name="Stuart O.P."/>
            <person name="Cleave R."/>
            <person name="Magrath M.J.L."/>
            <person name="Mikheyev A.S."/>
        </authorList>
    </citation>
    <scope>NUCLEOTIDE SEQUENCE [LARGE SCALE GENOMIC DNA]</scope>
    <source>
        <strain evidence="2">Daus_M_001</strain>
        <tissue evidence="2">Leg muscle</tissue>
    </source>
</reference>
<accession>A0ABQ9GEL5</accession>
<feature type="domain" description="DDE-1" evidence="1">
    <location>
        <begin position="1"/>
        <end position="134"/>
    </location>
</feature>
<sequence length="143" mass="16972">MICRNVTGMHRLPLLIIRKSTNQWCFKGIKKLPVPYKNHKNSWMDTSIFIEWYETVFIPEVKNHQLGILQIHPSTLSLERENGNFKCFFPPNVISVLQPMDQGVNGSLKHYYRKALLCMVLIRSEYKKRKKKKQFNNYTNKLT</sequence>
<evidence type="ECO:0000313" key="3">
    <source>
        <dbReference type="Proteomes" id="UP001159363"/>
    </source>
</evidence>
<dbReference type="Pfam" id="PF03184">
    <property type="entry name" value="DDE_1"/>
    <property type="match status" value="1"/>
</dbReference>
<keyword evidence="3" id="KW-1185">Reference proteome</keyword>
<comment type="caution">
    <text evidence="2">The sequence shown here is derived from an EMBL/GenBank/DDBJ whole genome shotgun (WGS) entry which is preliminary data.</text>
</comment>
<name>A0ABQ9GEL5_9NEOP</name>
<evidence type="ECO:0000313" key="2">
    <source>
        <dbReference type="EMBL" id="KAJ8869893.1"/>
    </source>
</evidence>
<proteinExistence type="predicted"/>
<dbReference type="EMBL" id="JARBHB010000013">
    <property type="protein sequence ID" value="KAJ8869893.1"/>
    <property type="molecule type" value="Genomic_DNA"/>
</dbReference>